<dbReference type="Proteomes" id="UP000185860">
    <property type="component" value="Unassembled WGS sequence"/>
</dbReference>
<comment type="caution">
    <text evidence="1">The sequence shown here is derived from an EMBL/GenBank/DDBJ whole genome shotgun (WGS) entry which is preliminary data.</text>
</comment>
<dbReference type="EMBL" id="MRCE01000011">
    <property type="protein sequence ID" value="OKH37711.1"/>
    <property type="molecule type" value="Genomic_DNA"/>
</dbReference>
<evidence type="ECO:0000313" key="1">
    <source>
        <dbReference type="EMBL" id="OKH37711.1"/>
    </source>
</evidence>
<dbReference type="AlphaFoldDB" id="A0A1U7IKN1"/>
<proteinExistence type="predicted"/>
<sequence>MNKHYILNLNPHAKQEWDRCTVRDPLTAKRPDFAKLIAEMVGGKPGSYLVSVQIEVEVLDKAGLPQSEQLTLTLPELATHSQPQELVA</sequence>
<gene>
    <name evidence="1" type="ORF">NIES2119_13005</name>
</gene>
<evidence type="ECO:0000313" key="2">
    <source>
        <dbReference type="Proteomes" id="UP000185860"/>
    </source>
</evidence>
<protein>
    <submittedName>
        <fullName evidence="1">Uncharacterized protein</fullName>
    </submittedName>
</protein>
<dbReference type="RefSeq" id="WP_073593999.1">
    <property type="nucleotide sequence ID" value="NZ_MRCE01000011.1"/>
</dbReference>
<dbReference type="OrthoDB" id="514702at2"/>
<organism evidence="1 2">
    <name type="scientific">[Phormidium ambiguum] IAM M-71</name>
    <dbReference type="NCBI Taxonomy" id="454136"/>
    <lineage>
        <taxon>Bacteria</taxon>
        <taxon>Bacillati</taxon>
        <taxon>Cyanobacteriota</taxon>
        <taxon>Cyanophyceae</taxon>
        <taxon>Oscillatoriophycideae</taxon>
        <taxon>Aerosakkonematales</taxon>
        <taxon>Aerosakkonemataceae</taxon>
        <taxon>Floridanema</taxon>
    </lineage>
</organism>
<dbReference type="STRING" id="454136.NIES2119_13005"/>
<reference evidence="1 2" key="1">
    <citation type="submission" date="2016-11" db="EMBL/GenBank/DDBJ databases">
        <title>Draft Genome Sequences of Nine Cyanobacterial Strains from Diverse Habitats.</title>
        <authorList>
            <person name="Zhu T."/>
            <person name="Hou S."/>
            <person name="Lu X."/>
            <person name="Hess W.R."/>
        </authorList>
    </citation>
    <scope>NUCLEOTIDE SEQUENCE [LARGE SCALE GENOMIC DNA]</scope>
    <source>
        <strain evidence="1 2">IAM M-71</strain>
    </source>
</reference>
<accession>A0A1U7IKN1</accession>
<name>A0A1U7IKN1_9CYAN</name>